<accession>A0A8H3HTC9</accession>
<evidence type="ECO:0000256" key="9">
    <source>
        <dbReference type="ARBA" id="ARBA00034075"/>
    </source>
</evidence>
<gene>
    <name evidence="11" type="ORF">RDB_LOCUS40615</name>
</gene>
<evidence type="ECO:0000256" key="5">
    <source>
        <dbReference type="ARBA" id="ARBA00022729"/>
    </source>
</evidence>
<dbReference type="InterPro" id="IPR011118">
    <property type="entry name" value="Tannase/feruloyl_esterase"/>
</dbReference>
<evidence type="ECO:0000313" key="12">
    <source>
        <dbReference type="Proteomes" id="UP000663827"/>
    </source>
</evidence>
<evidence type="ECO:0000256" key="10">
    <source>
        <dbReference type="RuleBase" id="RU361238"/>
    </source>
</evidence>
<dbReference type="AlphaFoldDB" id="A0A8H3HTC9"/>
<proteinExistence type="inferred from homology"/>
<organism evidence="11 12">
    <name type="scientific">Rhizoctonia solani</name>
    <dbReference type="NCBI Taxonomy" id="456999"/>
    <lineage>
        <taxon>Eukaryota</taxon>
        <taxon>Fungi</taxon>
        <taxon>Dikarya</taxon>
        <taxon>Basidiomycota</taxon>
        <taxon>Agaricomycotina</taxon>
        <taxon>Agaricomycetes</taxon>
        <taxon>Cantharellales</taxon>
        <taxon>Ceratobasidiaceae</taxon>
        <taxon>Rhizoctonia</taxon>
    </lineage>
</organism>
<evidence type="ECO:0000256" key="3">
    <source>
        <dbReference type="ARBA" id="ARBA00022651"/>
    </source>
</evidence>
<dbReference type="SUPFAM" id="SSF53474">
    <property type="entry name" value="alpha/beta-Hydrolases"/>
    <property type="match status" value="1"/>
</dbReference>
<keyword evidence="4" id="KW-0479">Metal-binding</keyword>
<dbReference type="Gene3D" id="3.40.50.1820">
    <property type="entry name" value="alpha/beta hydrolase"/>
    <property type="match status" value="1"/>
</dbReference>
<dbReference type="InterPro" id="IPR029058">
    <property type="entry name" value="AB_hydrolase_fold"/>
</dbReference>
<comment type="similarity">
    <text evidence="1 10">Belongs to the tannase family.</text>
</comment>
<evidence type="ECO:0000256" key="1">
    <source>
        <dbReference type="ARBA" id="ARBA00006249"/>
    </source>
</evidence>
<evidence type="ECO:0000256" key="6">
    <source>
        <dbReference type="ARBA" id="ARBA00022801"/>
    </source>
</evidence>
<keyword evidence="3" id="KW-0858">Xylan degradation</keyword>
<name>A0A8H3HTC9_9AGAM</name>
<dbReference type="PANTHER" id="PTHR33938:SF15">
    <property type="entry name" value="FERULOYL ESTERASE B-RELATED"/>
    <property type="match status" value="1"/>
</dbReference>
<dbReference type="Pfam" id="PF07519">
    <property type="entry name" value="Tannase"/>
    <property type="match status" value="1"/>
</dbReference>
<keyword evidence="3" id="KW-0119">Carbohydrate metabolism</keyword>
<evidence type="ECO:0000313" key="11">
    <source>
        <dbReference type="EMBL" id="CAE7101069.1"/>
    </source>
</evidence>
<dbReference type="GO" id="GO:0030600">
    <property type="term" value="F:feruloyl esterase activity"/>
    <property type="evidence" value="ECO:0007669"/>
    <property type="project" value="UniProtKB-EC"/>
</dbReference>
<evidence type="ECO:0000256" key="2">
    <source>
        <dbReference type="ARBA" id="ARBA00022487"/>
    </source>
</evidence>
<comment type="catalytic activity">
    <reaction evidence="9">
        <text>feruloyl-polysaccharide + H2O = ferulate + polysaccharide.</text>
        <dbReference type="EC" id="3.1.1.73"/>
    </reaction>
</comment>
<keyword evidence="6 10" id="KW-0378">Hydrolase</keyword>
<keyword evidence="3" id="KW-0624">Polysaccharide degradation</keyword>
<reference evidence="11" key="1">
    <citation type="submission" date="2021-01" db="EMBL/GenBank/DDBJ databases">
        <authorList>
            <person name="Kaushik A."/>
        </authorList>
    </citation>
    <scope>NUCLEOTIDE SEQUENCE</scope>
    <source>
        <strain evidence="11">AG5</strain>
    </source>
</reference>
<dbReference type="EMBL" id="CAJNJQ010000805">
    <property type="protein sequence ID" value="CAE7101069.1"/>
    <property type="molecule type" value="Genomic_DNA"/>
</dbReference>
<dbReference type="GO" id="GO:0045493">
    <property type="term" value="P:xylan catabolic process"/>
    <property type="evidence" value="ECO:0007669"/>
    <property type="project" value="UniProtKB-KW"/>
</dbReference>
<keyword evidence="5" id="KW-0732">Signal</keyword>
<evidence type="ECO:0000256" key="4">
    <source>
        <dbReference type="ARBA" id="ARBA00022723"/>
    </source>
</evidence>
<keyword evidence="2" id="KW-0719">Serine esterase</keyword>
<keyword evidence="8" id="KW-1015">Disulfide bond</keyword>
<dbReference type="Proteomes" id="UP000663827">
    <property type="component" value="Unassembled WGS sequence"/>
</dbReference>
<sequence length="607" mass="65590">MLPLASTSLLEEYGSKERESGLSMCTWLTGSLDAALKYWAELAPNLSLPLYPSQTFLMSYKKVVGLGILAATTGGTHAAIDCSSLLTDSKSLISGLQPYVAKSYPAGTTFSTPDASLQYNSPVPNLLAFCRFGAEYNTSANSKFRFEVWMPSPEEWNGRFAFVGNGGDQYAGGVNYPDMGIPLSKYGFAVASTDTGHNGTSADGSFTIGNPETQIDFGYRAVHLTTEFSKKIVEHYYGKAASYSYSIGCSSGGKQSMKSIQKYPKDYDGVIAGAPAQWWTHLSAFLVHVNLLNSKNTTPGAVIPISFFPALFDEVTSQCDEIDGVKDGIITNPRRCKPDLSNLACGASTPSAFVNSSTCLSGQQMLTLQAIRSNWTSSNGDFLFTTVEPGSEFGWNGSISGVPYQVGSDYFLYQVLNKTSISTLSVNETEIQALLKIADETNPGDIDAMNPDLRPFFNRGGKLMQFHGFGDPLIPAGSSLVYYEKVRSFFNHTDLSDSYNVFMVPGMAHCRDGPGANAFGASGQRDASLGGAGQSLKFDAEHDMILATIDWVEKGRVPKSIVTTRWKNLNITNGPEFTRLLCPYPQEGIFKGGDEKDASSYVCGIPT</sequence>
<dbReference type="GO" id="GO:0046872">
    <property type="term" value="F:metal ion binding"/>
    <property type="evidence" value="ECO:0007669"/>
    <property type="project" value="UniProtKB-KW"/>
</dbReference>
<dbReference type="EC" id="3.1.1.-" evidence="10"/>
<evidence type="ECO:0000256" key="8">
    <source>
        <dbReference type="ARBA" id="ARBA00023157"/>
    </source>
</evidence>
<dbReference type="PANTHER" id="PTHR33938">
    <property type="entry name" value="FERULOYL ESTERASE B-RELATED"/>
    <property type="match status" value="1"/>
</dbReference>
<keyword evidence="7" id="KW-0106">Calcium</keyword>
<protein>
    <recommendedName>
        <fullName evidence="10">Carboxylic ester hydrolase</fullName>
        <ecNumber evidence="10">3.1.1.-</ecNumber>
    </recommendedName>
</protein>
<evidence type="ECO:0000256" key="7">
    <source>
        <dbReference type="ARBA" id="ARBA00022837"/>
    </source>
</evidence>
<comment type="caution">
    <text evidence="11">The sequence shown here is derived from an EMBL/GenBank/DDBJ whole genome shotgun (WGS) entry which is preliminary data.</text>
</comment>